<evidence type="ECO:0000259" key="6">
    <source>
        <dbReference type="PROSITE" id="PS51898"/>
    </source>
</evidence>
<dbReference type="Pfam" id="PF00589">
    <property type="entry name" value="Phage_integrase"/>
    <property type="match status" value="1"/>
</dbReference>
<dbReference type="InterPro" id="IPR013762">
    <property type="entry name" value="Integrase-like_cat_sf"/>
</dbReference>
<keyword evidence="3 5" id="KW-0238">DNA-binding</keyword>
<dbReference type="GO" id="GO:0003677">
    <property type="term" value="F:DNA binding"/>
    <property type="evidence" value="ECO:0007669"/>
    <property type="project" value="UniProtKB-UniRule"/>
</dbReference>
<dbReference type="OrthoDB" id="1822491at2"/>
<dbReference type="InterPro" id="IPR002104">
    <property type="entry name" value="Integrase_catalytic"/>
</dbReference>
<protein>
    <recommendedName>
        <fullName evidence="10">Integrase</fullName>
    </recommendedName>
</protein>
<organism evidence="8 9">
    <name type="scientific">Microbacterium mangrovi</name>
    <dbReference type="NCBI Taxonomy" id="1348253"/>
    <lineage>
        <taxon>Bacteria</taxon>
        <taxon>Bacillati</taxon>
        <taxon>Actinomycetota</taxon>
        <taxon>Actinomycetes</taxon>
        <taxon>Micrococcales</taxon>
        <taxon>Microbacteriaceae</taxon>
        <taxon>Microbacterium</taxon>
    </lineage>
</organism>
<dbReference type="SUPFAM" id="SSF56349">
    <property type="entry name" value="DNA breaking-rejoining enzymes"/>
    <property type="match status" value="1"/>
</dbReference>
<keyword evidence="9" id="KW-1185">Reference proteome</keyword>
<evidence type="ECO:0000256" key="1">
    <source>
        <dbReference type="ARBA" id="ARBA00008857"/>
    </source>
</evidence>
<proteinExistence type="inferred from homology"/>
<dbReference type="STRING" id="1348253.LK09_17610"/>
<dbReference type="GO" id="GO:0006310">
    <property type="term" value="P:DNA recombination"/>
    <property type="evidence" value="ECO:0007669"/>
    <property type="project" value="UniProtKB-KW"/>
</dbReference>
<evidence type="ECO:0000256" key="3">
    <source>
        <dbReference type="ARBA" id="ARBA00023125"/>
    </source>
</evidence>
<reference evidence="8 9" key="1">
    <citation type="submission" date="2014-11" db="EMBL/GenBank/DDBJ databases">
        <title>Genome sequence of Microbacterium mangrovi MUSC 115(T).</title>
        <authorList>
            <person name="Lee L.-H."/>
        </authorList>
    </citation>
    <scope>NUCLEOTIDE SEQUENCE [LARGE SCALE GENOMIC DNA]</scope>
    <source>
        <strain evidence="8 9">MUSC 115</strain>
    </source>
</reference>
<name>A0A0B1ZYN1_9MICO</name>
<dbReference type="GO" id="GO:0015074">
    <property type="term" value="P:DNA integration"/>
    <property type="evidence" value="ECO:0007669"/>
    <property type="project" value="UniProtKB-KW"/>
</dbReference>
<dbReference type="PROSITE" id="PS51898">
    <property type="entry name" value="TYR_RECOMBINASE"/>
    <property type="match status" value="1"/>
</dbReference>
<dbReference type="InterPro" id="IPR044068">
    <property type="entry name" value="CB"/>
</dbReference>
<sequence length="401" mass="43934">MPKSREHGQGALYWVESRKMWRAVLDVGFDPVTGKRLQKARMSKTKDGAVKKLNTMLRERDTQGTVLDRSTHIAELAAKWLADASTRTKPHTIKTYRSNLKANVLPSLGRRIAADLTPADVRRMHAAIRARGLGDSTVLSAHRTLVSVLEYGRAERIIAENVARLAPPRRTGGRRARSSLTREEAKALLAVGDARWTLALLTGLRSGEARALRWEDIDLDAGVAEISWSLAEGTFEHGCSGRCGKKTAGGCPLRRLELAAGLEWVQLEGRHVLVRPKNGTARQVPLTTAAVAQLRKLREEDAGLNPHGLVWHRPDGAASTNVDDNLALRAALSLAGIDQPRATTHWLRHTYVTLSEHAGIPWAAYSGVSGHSSPEASDPYRHTLTAEGRRAVEHLANWVDG</sequence>
<keyword evidence="2" id="KW-0229">DNA integration</keyword>
<evidence type="ECO:0000256" key="5">
    <source>
        <dbReference type="PROSITE-ProRule" id="PRU01248"/>
    </source>
</evidence>
<evidence type="ECO:0000256" key="2">
    <source>
        <dbReference type="ARBA" id="ARBA00022908"/>
    </source>
</evidence>
<dbReference type="PANTHER" id="PTHR30629">
    <property type="entry name" value="PROPHAGE INTEGRASE"/>
    <property type="match status" value="1"/>
</dbReference>
<evidence type="ECO:0000313" key="9">
    <source>
        <dbReference type="Proteomes" id="UP000031030"/>
    </source>
</evidence>
<comment type="similarity">
    <text evidence="1">Belongs to the 'phage' integrase family.</text>
</comment>
<dbReference type="InterPro" id="IPR010998">
    <property type="entry name" value="Integrase_recombinase_N"/>
</dbReference>
<dbReference type="PANTHER" id="PTHR30629:SF2">
    <property type="entry name" value="PROPHAGE INTEGRASE INTS-RELATED"/>
    <property type="match status" value="1"/>
</dbReference>
<evidence type="ECO:0008006" key="10">
    <source>
        <dbReference type="Google" id="ProtNLM"/>
    </source>
</evidence>
<dbReference type="InterPro" id="IPR011010">
    <property type="entry name" value="DNA_brk_join_enz"/>
</dbReference>
<dbReference type="Proteomes" id="UP000031030">
    <property type="component" value="Unassembled WGS sequence"/>
</dbReference>
<dbReference type="InterPro" id="IPR004107">
    <property type="entry name" value="Integrase_SAM-like_N"/>
</dbReference>
<dbReference type="RefSeq" id="WP_039402507.1">
    <property type="nucleotide sequence ID" value="NZ_JTDK01000018.1"/>
</dbReference>
<dbReference type="Pfam" id="PF14659">
    <property type="entry name" value="Phage_int_SAM_3"/>
    <property type="match status" value="1"/>
</dbReference>
<accession>A0A0B1ZYN1</accession>
<evidence type="ECO:0000256" key="4">
    <source>
        <dbReference type="ARBA" id="ARBA00023172"/>
    </source>
</evidence>
<keyword evidence="4" id="KW-0233">DNA recombination</keyword>
<feature type="domain" description="Tyr recombinase" evidence="6">
    <location>
        <begin position="166"/>
        <end position="394"/>
    </location>
</feature>
<evidence type="ECO:0000313" key="8">
    <source>
        <dbReference type="EMBL" id="KHK95846.1"/>
    </source>
</evidence>
<dbReference type="InterPro" id="IPR050808">
    <property type="entry name" value="Phage_Integrase"/>
</dbReference>
<dbReference type="Gene3D" id="1.10.443.10">
    <property type="entry name" value="Intergrase catalytic core"/>
    <property type="match status" value="1"/>
</dbReference>
<comment type="caution">
    <text evidence="8">The sequence shown here is derived from an EMBL/GenBank/DDBJ whole genome shotgun (WGS) entry which is preliminary data.</text>
</comment>
<feature type="domain" description="Core-binding (CB)" evidence="7">
    <location>
        <begin position="71"/>
        <end position="153"/>
    </location>
</feature>
<dbReference type="EMBL" id="JTDK01000018">
    <property type="protein sequence ID" value="KHK95846.1"/>
    <property type="molecule type" value="Genomic_DNA"/>
</dbReference>
<dbReference type="AlphaFoldDB" id="A0A0B1ZYN1"/>
<gene>
    <name evidence="8" type="ORF">LK09_17610</name>
</gene>
<dbReference type="PROSITE" id="PS51900">
    <property type="entry name" value="CB"/>
    <property type="match status" value="1"/>
</dbReference>
<dbReference type="Gene3D" id="1.10.150.130">
    <property type="match status" value="1"/>
</dbReference>
<evidence type="ECO:0000259" key="7">
    <source>
        <dbReference type="PROSITE" id="PS51900"/>
    </source>
</evidence>